<accession>U5C113</accession>
<keyword evidence="2" id="KW-1185">Reference proteome</keyword>
<organism evidence="1 2">
    <name type="scientific">Rhodonellum psychrophilum GCM71 = DSM 17998</name>
    <dbReference type="NCBI Taxonomy" id="1123057"/>
    <lineage>
        <taxon>Bacteria</taxon>
        <taxon>Pseudomonadati</taxon>
        <taxon>Bacteroidota</taxon>
        <taxon>Cytophagia</taxon>
        <taxon>Cytophagales</taxon>
        <taxon>Cytophagaceae</taxon>
        <taxon>Rhodonellum</taxon>
    </lineage>
</organism>
<proteinExistence type="predicted"/>
<sequence>MSHSQKKDLAKLNGQGPFFVRSGALQNMPTGI</sequence>
<gene>
    <name evidence="1" type="ORF">P872_00005</name>
</gene>
<protein>
    <submittedName>
        <fullName evidence="1">Uncharacterized protein</fullName>
    </submittedName>
</protein>
<comment type="caution">
    <text evidence="1">The sequence shown here is derived from an EMBL/GenBank/DDBJ whole genome shotgun (WGS) entry which is preliminary data.</text>
</comment>
<name>U5C113_9BACT</name>
<reference evidence="1 2" key="1">
    <citation type="journal article" date="2013" name="Genome Announc.">
        <title>Draft Genome Sequence of the Psychrophilic and Alkaliphilic Rhodonellum psychrophilum Strain GCM71T.</title>
        <authorList>
            <person name="Hauptmann A.L."/>
            <person name="Glaring M.A."/>
            <person name="Hallin P.F."/>
            <person name="Prieme A."/>
            <person name="Stougaard P."/>
        </authorList>
    </citation>
    <scope>NUCLEOTIDE SEQUENCE [LARGE SCALE GENOMIC DNA]</scope>
    <source>
        <strain evidence="1 2">GCM71</strain>
    </source>
</reference>
<dbReference type="AlphaFoldDB" id="U5C113"/>
<dbReference type="Proteomes" id="UP000016843">
    <property type="component" value="Unassembled WGS sequence"/>
</dbReference>
<evidence type="ECO:0000313" key="2">
    <source>
        <dbReference type="Proteomes" id="UP000016843"/>
    </source>
</evidence>
<evidence type="ECO:0000313" key="1">
    <source>
        <dbReference type="EMBL" id="ERM83494.1"/>
    </source>
</evidence>
<dbReference type="EMBL" id="AWXR01000012">
    <property type="protein sequence ID" value="ERM83494.1"/>
    <property type="molecule type" value="Genomic_DNA"/>
</dbReference>